<evidence type="ECO:0000313" key="3">
    <source>
        <dbReference type="EMBL" id="MFD2741758.1"/>
    </source>
</evidence>
<evidence type="ECO:0000259" key="2">
    <source>
        <dbReference type="Pfam" id="PF19077"/>
    </source>
</evidence>
<organism evidence="3 4">
    <name type="scientific">Sulfitobacter aestuarii</name>
    <dbReference type="NCBI Taxonomy" id="2161676"/>
    <lineage>
        <taxon>Bacteria</taxon>
        <taxon>Pseudomonadati</taxon>
        <taxon>Pseudomonadota</taxon>
        <taxon>Alphaproteobacteria</taxon>
        <taxon>Rhodobacterales</taxon>
        <taxon>Roseobacteraceae</taxon>
        <taxon>Sulfitobacter</taxon>
    </lineage>
</organism>
<feature type="region of interest" description="Disordered" evidence="1">
    <location>
        <begin position="1"/>
        <end position="27"/>
    </location>
</feature>
<dbReference type="InterPro" id="IPR013783">
    <property type="entry name" value="Ig-like_fold"/>
</dbReference>
<dbReference type="Gene3D" id="2.150.10.10">
    <property type="entry name" value="Serralysin-like metalloprotease, C-terminal"/>
    <property type="match status" value="1"/>
</dbReference>
<dbReference type="RefSeq" id="WP_386376185.1">
    <property type="nucleotide sequence ID" value="NZ_JBHUMP010000067.1"/>
</dbReference>
<feature type="domain" description="Bacterial Ig-like" evidence="2">
    <location>
        <begin position="131"/>
        <end position="207"/>
    </location>
</feature>
<accession>A0ABW5U8T4</accession>
<evidence type="ECO:0000256" key="1">
    <source>
        <dbReference type="SAM" id="MobiDB-lite"/>
    </source>
</evidence>
<protein>
    <submittedName>
        <fullName evidence="3">Ig-like domain-containing protein</fullName>
    </submittedName>
</protein>
<dbReference type="InterPro" id="IPR018511">
    <property type="entry name" value="Hemolysin-typ_Ca-bd_CS"/>
</dbReference>
<dbReference type="PRINTS" id="PR00313">
    <property type="entry name" value="CABNDNGRPT"/>
</dbReference>
<comment type="caution">
    <text evidence="3">The sequence shown here is derived from an EMBL/GenBank/DDBJ whole genome shotgun (WGS) entry which is preliminary data.</text>
</comment>
<sequence>SLILEGGAPPDTGDDDGNMQLSAPDTTIDADENDAVIITLAGLDADATAVVTLSVNGSTVSQTTASNGNLVFDLSGLPDGQVTSSVTATDGGGNASTVSGPVLTLATAPDTSADVDGNLTVSAPDDYISDTEVSAVTFDVTGIDGDASAVVTVGDGSNSVSSTPLSGDGSVTLDLRSLADGSLTVSIEAQDGSGNMTGGTGTQITLDAGTDTTADLDGNLAVSAPDTQIDVDERSAVTFIASGIDADATAVISVSDGTATVTSAPLAGDGSVILDLSSLADGNLSLSITATDAAANSATAVGPTLILDSAPPPPANALVGTEGRETLEDGGGDGELYGLGDRDKLYGNGGNDTLEGGTGRDFLYGGSGADVFRYRASDLVGDRDNIEDFSIAEGDKVDL</sequence>
<feature type="non-terminal residue" evidence="3">
    <location>
        <position position="1"/>
    </location>
</feature>
<dbReference type="SUPFAM" id="SSF51120">
    <property type="entry name" value="beta-Roll"/>
    <property type="match status" value="1"/>
</dbReference>
<gene>
    <name evidence="3" type="ORF">ACFSUD_19590</name>
</gene>
<dbReference type="Gene3D" id="2.60.40.10">
    <property type="entry name" value="Immunoglobulins"/>
    <property type="match status" value="2"/>
</dbReference>
<feature type="compositionally biased region" description="Low complexity" evidence="1">
    <location>
        <begin position="1"/>
        <end position="11"/>
    </location>
</feature>
<keyword evidence="4" id="KW-1185">Reference proteome</keyword>
<dbReference type="PROSITE" id="PS00330">
    <property type="entry name" value="HEMOLYSIN_CALCIUM"/>
    <property type="match status" value="2"/>
</dbReference>
<dbReference type="Pfam" id="PF00353">
    <property type="entry name" value="HemolysinCabind"/>
    <property type="match status" value="1"/>
</dbReference>
<proteinExistence type="predicted"/>
<dbReference type="InterPro" id="IPR011049">
    <property type="entry name" value="Serralysin-like_metalloprot_C"/>
</dbReference>
<feature type="non-terminal residue" evidence="3">
    <location>
        <position position="399"/>
    </location>
</feature>
<dbReference type="InterPro" id="IPR001343">
    <property type="entry name" value="Hemolysn_Ca-bd"/>
</dbReference>
<dbReference type="EMBL" id="JBHUMP010000067">
    <property type="protein sequence ID" value="MFD2741758.1"/>
    <property type="molecule type" value="Genomic_DNA"/>
</dbReference>
<reference evidence="4" key="1">
    <citation type="journal article" date="2019" name="Int. J. Syst. Evol. Microbiol.">
        <title>The Global Catalogue of Microorganisms (GCM) 10K type strain sequencing project: providing services to taxonomists for standard genome sequencing and annotation.</title>
        <authorList>
            <consortium name="The Broad Institute Genomics Platform"/>
            <consortium name="The Broad Institute Genome Sequencing Center for Infectious Disease"/>
            <person name="Wu L."/>
            <person name="Ma J."/>
        </authorList>
    </citation>
    <scope>NUCLEOTIDE SEQUENCE [LARGE SCALE GENOMIC DNA]</scope>
    <source>
        <strain evidence="4">TISTR 2562</strain>
    </source>
</reference>
<dbReference type="InterPro" id="IPR044016">
    <property type="entry name" value="Big_13"/>
</dbReference>
<dbReference type="Proteomes" id="UP001597474">
    <property type="component" value="Unassembled WGS sequence"/>
</dbReference>
<dbReference type="Pfam" id="PF19077">
    <property type="entry name" value="Big_13"/>
    <property type="match status" value="1"/>
</dbReference>
<evidence type="ECO:0000313" key="4">
    <source>
        <dbReference type="Proteomes" id="UP001597474"/>
    </source>
</evidence>
<name>A0ABW5U8T4_9RHOB</name>